<gene>
    <name evidence="2" type="ORF">ACFOY2_54245</name>
</gene>
<sequence length="119" mass="12702">MNSFSRWAMLVTATATMSTGLVLPASAATSQPQIDFVCPLVVSVCGFTQPNGSGQRKLLFDQQARINPALRSAANNTGNTWCFYSQDSFRGQSREVSAGDVVNDFGFGVRSARPSSCNA</sequence>
<dbReference type="EMBL" id="JBHSBI010000064">
    <property type="protein sequence ID" value="MFC4016257.1"/>
    <property type="molecule type" value="Genomic_DNA"/>
</dbReference>
<feature type="signal peptide" evidence="1">
    <location>
        <begin position="1"/>
        <end position="27"/>
    </location>
</feature>
<evidence type="ECO:0000313" key="3">
    <source>
        <dbReference type="Proteomes" id="UP001595851"/>
    </source>
</evidence>
<dbReference type="Proteomes" id="UP001595851">
    <property type="component" value="Unassembled WGS sequence"/>
</dbReference>
<evidence type="ECO:0000313" key="2">
    <source>
        <dbReference type="EMBL" id="MFC4016257.1"/>
    </source>
</evidence>
<keyword evidence="3" id="KW-1185">Reference proteome</keyword>
<dbReference type="RefSeq" id="WP_379536046.1">
    <property type="nucleotide sequence ID" value="NZ_JBHSBI010000064.1"/>
</dbReference>
<comment type="caution">
    <text evidence="2">The sequence shown here is derived from an EMBL/GenBank/DDBJ whole genome shotgun (WGS) entry which is preliminary data.</text>
</comment>
<reference evidence="3" key="1">
    <citation type="journal article" date="2019" name="Int. J. Syst. Evol. Microbiol.">
        <title>The Global Catalogue of Microorganisms (GCM) 10K type strain sequencing project: providing services to taxonomists for standard genome sequencing and annotation.</title>
        <authorList>
            <consortium name="The Broad Institute Genomics Platform"/>
            <consortium name="The Broad Institute Genome Sequencing Center for Infectious Disease"/>
            <person name="Wu L."/>
            <person name="Ma J."/>
        </authorList>
    </citation>
    <scope>NUCLEOTIDE SEQUENCE [LARGE SCALE GENOMIC DNA]</scope>
    <source>
        <strain evidence="3">TBRC 1276</strain>
    </source>
</reference>
<organism evidence="2 3">
    <name type="scientific">Nonomuraea purpurea</name>
    <dbReference type="NCBI Taxonomy" id="1849276"/>
    <lineage>
        <taxon>Bacteria</taxon>
        <taxon>Bacillati</taxon>
        <taxon>Actinomycetota</taxon>
        <taxon>Actinomycetes</taxon>
        <taxon>Streptosporangiales</taxon>
        <taxon>Streptosporangiaceae</taxon>
        <taxon>Nonomuraea</taxon>
    </lineage>
</organism>
<feature type="chain" id="PRO_5045652559" evidence="1">
    <location>
        <begin position="28"/>
        <end position="119"/>
    </location>
</feature>
<dbReference type="Pfam" id="PF03995">
    <property type="entry name" value="Inhibitor_I36"/>
    <property type="match status" value="1"/>
</dbReference>
<dbReference type="SUPFAM" id="SSF49695">
    <property type="entry name" value="gamma-Crystallin-like"/>
    <property type="match status" value="1"/>
</dbReference>
<accession>A0ABV8GVB5</accession>
<dbReference type="InterPro" id="IPR011024">
    <property type="entry name" value="G_crystallin-like"/>
</dbReference>
<name>A0ABV8GVB5_9ACTN</name>
<keyword evidence="1" id="KW-0732">Signal</keyword>
<proteinExistence type="predicted"/>
<evidence type="ECO:0000256" key="1">
    <source>
        <dbReference type="SAM" id="SignalP"/>
    </source>
</evidence>
<protein>
    <submittedName>
        <fullName evidence="2">Peptidase inhibitor family I36 protein</fullName>
    </submittedName>
</protein>